<organism evidence="2">
    <name type="scientific">Rhizophora mucronata</name>
    <name type="common">Asiatic mangrove</name>
    <dbReference type="NCBI Taxonomy" id="61149"/>
    <lineage>
        <taxon>Eukaryota</taxon>
        <taxon>Viridiplantae</taxon>
        <taxon>Streptophyta</taxon>
        <taxon>Embryophyta</taxon>
        <taxon>Tracheophyta</taxon>
        <taxon>Spermatophyta</taxon>
        <taxon>Magnoliopsida</taxon>
        <taxon>eudicotyledons</taxon>
        <taxon>Gunneridae</taxon>
        <taxon>Pentapetalae</taxon>
        <taxon>rosids</taxon>
        <taxon>fabids</taxon>
        <taxon>Malpighiales</taxon>
        <taxon>Rhizophoraceae</taxon>
        <taxon>Rhizophora</taxon>
    </lineage>
</organism>
<protein>
    <submittedName>
        <fullName evidence="2">Uncharacterized protein</fullName>
    </submittedName>
</protein>
<dbReference type="AlphaFoldDB" id="A0A2P2KPQ7"/>
<keyword evidence="1" id="KW-0812">Transmembrane</keyword>
<name>A0A2P2KPQ7_RHIMU</name>
<proteinExistence type="predicted"/>
<sequence>MPGYNPLLNWSICRFTLDLSILMQMPFLQFISNWCYTYFTMNILISNLVLLGVVTNPYKNFHPCYIFFRRAS</sequence>
<evidence type="ECO:0000256" key="1">
    <source>
        <dbReference type="SAM" id="Phobius"/>
    </source>
</evidence>
<keyword evidence="1" id="KW-0472">Membrane</keyword>
<feature type="transmembrane region" description="Helical" evidence="1">
    <location>
        <begin position="36"/>
        <end position="54"/>
    </location>
</feature>
<keyword evidence="1" id="KW-1133">Transmembrane helix</keyword>
<reference evidence="2" key="1">
    <citation type="submission" date="2018-02" db="EMBL/GenBank/DDBJ databases">
        <title>Rhizophora mucronata_Transcriptome.</title>
        <authorList>
            <person name="Meera S.P."/>
            <person name="Sreeshan A."/>
            <person name="Augustine A."/>
        </authorList>
    </citation>
    <scope>NUCLEOTIDE SEQUENCE</scope>
    <source>
        <tissue evidence="2">Leaf</tissue>
    </source>
</reference>
<dbReference type="EMBL" id="GGEC01027236">
    <property type="protein sequence ID" value="MBX07720.1"/>
    <property type="molecule type" value="Transcribed_RNA"/>
</dbReference>
<accession>A0A2P2KPQ7</accession>
<evidence type="ECO:0000313" key="2">
    <source>
        <dbReference type="EMBL" id="MBX07720.1"/>
    </source>
</evidence>